<evidence type="ECO:0000256" key="4">
    <source>
        <dbReference type="ARBA" id="ARBA00022576"/>
    </source>
</evidence>
<comment type="similarity">
    <text evidence="2">Belongs to the class-I pyridoxal-phosphate-dependent aminotransferase family.</text>
</comment>
<dbReference type="GO" id="GO:0006532">
    <property type="term" value="P:aspartate biosynthetic process"/>
    <property type="evidence" value="ECO:0007669"/>
    <property type="project" value="TreeGrafter"/>
</dbReference>
<dbReference type="CDD" id="cd00609">
    <property type="entry name" value="AAT_like"/>
    <property type="match status" value="1"/>
</dbReference>
<accession>A0AAV2TSZ7</accession>
<evidence type="ECO:0000313" key="9">
    <source>
        <dbReference type="EMBL" id="CAL5139971.1"/>
    </source>
</evidence>
<comment type="cofactor">
    <cofactor evidence="1">
        <name>pyridoxal 5'-phosphate</name>
        <dbReference type="ChEBI" id="CHEBI:597326"/>
    </cofactor>
</comment>
<keyword evidence="6" id="KW-0663">Pyridoxal phosphate</keyword>
<comment type="caution">
    <text evidence="9">The sequence shown here is derived from an EMBL/GenBank/DDBJ whole genome shotgun (WGS) entry which is preliminary data.</text>
</comment>
<evidence type="ECO:0000256" key="6">
    <source>
        <dbReference type="ARBA" id="ARBA00022898"/>
    </source>
</evidence>
<protein>
    <recommendedName>
        <fullName evidence="7">Aspartate aminotransferase</fullName>
        <ecNumber evidence="7">2.6.1.1</ecNumber>
    </recommendedName>
</protein>
<dbReference type="Proteomes" id="UP001497525">
    <property type="component" value="Unassembled WGS sequence"/>
</dbReference>
<dbReference type="InterPro" id="IPR004838">
    <property type="entry name" value="NHTrfase_class1_PyrdxlP-BS"/>
</dbReference>
<comment type="subunit">
    <text evidence="3 7">Homodimer.</text>
</comment>
<evidence type="ECO:0000256" key="3">
    <source>
        <dbReference type="ARBA" id="ARBA00011738"/>
    </source>
</evidence>
<sequence>MTDFFRTVEQAPPIEIFALSEACKNDSNPKKVNLTVGAYRTDDGEPWVLPCVRSVEVTMASDNTLNKEYLPITGLDCMCEAAVKLLLGEDNPLISSKKADGCQTLGGTGAVYLAMQFMRQVAKCRVAYVSHPTWPNHKGIANFVGFELREYKYWSPADRNVDFSGMKNDLQNAPEGSVFVLHACAHNPTGMDLNHEQWKEVAGIMKERKLFPLFDLAYQGFATGDLDNDAWAVRYFASQGMEMFVAQSFSKNFGLYNERVGNLTFITHDPVYTAHVKSQLKILVRRSWSNPPQHGGRIVATILNNPTLCAEWKQNIITMADRVKLMRKTLYESLMALKTPGSWEHIVKQIGMFSYTGLTASQAQYLRNTHHIYLMNDGRINMCGLNSHNIDYVATAIHDTLEKVHE</sequence>
<dbReference type="GO" id="GO:0030170">
    <property type="term" value="F:pyridoxal phosphate binding"/>
    <property type="evidence" value="ECO:0007669"/>
    <property type="project" value="InterPro"/>
</dbReference>
<organism evidence="9 10">
    <name type="scientific">Calicophoron daubneyi</name>
    <name type="common">Rumen fluke</name>
    <name type="synonym">Paramphistomum daubneyi</name>
    <dbReference type="NCBI Taxonomy" id="300641"/>
    <lineage>
        <taxon>Eukaryota</taxon>
        <taxon>Metazoa</taxon>
        <taxon>Spiralia</taxon>
        <taxon>Lophotrochozoa</taxon>
        <taxon>Platyhelminthes</taxon>
        <taxon>Trematoda</taxon>
        <taxon>Digenea</taxon>
        <taxon>Plagiorchiida</taxon>
        <taxon>Pronocephalata</taxon>
        <taxon>Paramphistomoidea</taxon>
        <taxon>Paramphistomidae</taxon>
        <taxon>Calicophoron</taxon>
    </lineage>
</organism>
<reference evidence="9" key="1">
    <citation type="submission" date="2024-06" db="EMBL/GenBank/DDBJ databases">
        <authorList>
            <person name="Liu X."/>
            <person name="Lenzi L."/>
            <person name="Haldenby T S."/>
            <person name="Uol C."/>
        </authorList>
    </citation>
    <scope>NUCLEOTIDE SEQUENCE</scope>
</reference>
<dbReference type="Gene3D" id="3.40.640.10">
    <property type="entry name" value="Type I PLP-dependent aspartate aminotransferase-like (Major domain)"/>
    <property type="match status" value="1"/>
</dbReference>
<evidence type="ECO:0000256" key="2">
    <source>
        <dbReference type="ARBA" id="ARBA00007441"/>
    </source>
</evidence>
<dbReference type="GO" id="GO:0004069">
    <property type="term" value="F:L-aspartate:2-oxoglutarate aminotransferase activity"/>
    <property type="evidence" value="ECO:0007669"/>
    <property type="project" value="UniProtKB-EC"/>
</dbReference>
<dbReference type="GO" id="GO:0005829">
    <property type="term" value="C:cytosol"/>
    <property type="evidence" value="ECO:0007669"/>
    <property type="project" value="TreeGrafter"/>
</dbReference>
<comment type="catalytic activity">
    <reaction evidence="7">
        <text>L-aspartate + 2-oxoglutarate = oxaloacetate + L-glutamate</text>
        <dbReference type="Rhea" id="RHEA:21824"/>
        <dbReference type="ChEBI" id="CHEBI:16452"/>
        <dbReference type="ChEBI" id="CHEBI:16810"/>
        <dbReference type="ChEBI" id="CHEBI:29985"/>
        <dbReference type="ChEBI" id="CHEBI:29991"/>
        <dbReference type="EC" id="2.6.1.1"/>
    </reaction>
</comment>
<proteinExistence type="inferred from homology"/>
<evidence type="ECO:0000313" key="10">
    <source>
        <dbReference type="Proteomes" id="UP001497525"/>
    </source>
</evidence>
<dbReference type="Pfam" id="PF00155">
    <property type="entry name" value="Aminotran_1_2"/>
    <property type="match status" value="1"/>
</dbReference>
<dbReference type="PANTHER" id="PTHR11879:SF55">
    <property type="entry name" value="GLUTAMATE OXALOACETATE TRANSAMINASE 1, ISOFORM B"/>
    <property type="match status" value="1"/>
</dbReference>
<evidence type="ECO:0000256" key="7">
    <source>
        <dbReference type="RuleBase" id="RU000480"/>
    </source>
</evidence>
<comment type="miscellaneous">
    <text evidence="7">In eukaryotes there are cytoplasmic, mitochondrial and chloroplastic isozymes.</text>
</comment>
<dbReference type="PANTHER" id="PTHR11879">
    <property type="entry name" value="ASPARTATE AMINOTRANSFERASE"/>
    <property type="match status" value="1"/>
</dbReference>
<dbReference type="AlphaFoldDB" id="A0AAV2TSZ7"/>
<evidence type="ECO:0000259" key="8">
    <source>
        <dbReference type="Pfam" id="PF00155"/>
    </source>
</evidence>
<dbReference type="Gene3D" id="3.90.1150.10">
    <property type="entry name" value="Aspartate Aminotransferase, domain 1"/>
    <property type="match status" value="1"/>
</dbReference>
<dbReference type="EC" id="2.6.1.1" evidence="7"/>
<dbReference type="InterPro" id="IPR015424">
    <property type="entry name" value="PyrdxlP-dep_Trfase"/>
</dbReference>
<dbReference type="SUPFAM" id="SSF53383">
    <property type="entry name" value="PLP-dependent transferases"/>
    <property type="match status" value="1"/>
</dbReference>
<gene>
    <name evidence="9" type="ORF">CDAUBV1_LOCUS15155</name>
</gene>
<keyword evidence="4 7" id="KW-0032">Aminotransferase</keyword>
<dbReference type="FunFam" id="3.90.1150.10:FF:000001">
    <property type="entry name" value="Aspartate aminotransferase"/>
    <property type="match status" value="1"/>
</dbReference>
<dbReference type="PROSITE" id="PS00105">
    <property type="entry name" value="AA_TRANSFER_CLASS_1"/>
    <property type="match status" value="1"/>
</dbReference>
<dbReference type="InterPro" id="IPR000796">
    <property type="entry name" value="Asp_trans"/>
</dbReference>
<name>A0AAV2TSZ7_CALDB</name>
<dbReference type="InterPro" id="IPR015422">
    <property type="entry name" value="PyrdxlP-dep_Trfase_small"/>
</dbReference>
<dbReference type="FunFam" id="3.40.640.10:FF:000066">
    <property type="entry name" value="Aspartate aminotransferase"/>
    <property type="match status" value="1"/>
</dbReference>
<dbReference type="NCBIfam" id="NF006719">
    <property type="entry name" value="PRK09257.1"/>
    <property type="match status" value="1"/>
</dbReference>
<dbReference type="InterPro" id="IPR004839">
    <property type="entry name" value="Aminotransferase_I/II_large"/>
</dbReference>
<feature type="domain" description="Aminotransferase class I/classII large" evidence="8">
    <location>
        <begin position="30"/>
        <end position="397"/>
    </location>
</feature>
<dbReference type="InterPro" id="IPR015421">
    <property type="entry name" value="PyrdxlP-dep_Trfase_major"/>
</dbReference>
<keyword evidence="5 7" id="KW-0808">Transferase</keyword>
<evidence type="ECO:0000256" key="1">
    <source>
        <dbReference type="ARBA" id="ARBA00001933"/>
    </source>
</evidence>
<dbReference type="EMBL" id="CAXLJL010000689">
    <property type="protein sequence ID" value="CAL5139971.1"/>
    <property type="molecule type" value="Genomic_DNA"/>
</dbReference>
<evidence type="ECO:0000256" key="5">
    <source>
        <dbReference type="ARBA" id="ARBA00022679"/>
    </source>
</evidence>
<dbReference type="PRINTS" id="PR00799">
    <property type="entry name" value="TRANSAMINASE"/>
</dbReference>